<keyword evidence="3" id="KW-1185">Reference proteome</keyword>
<dbReference type="AlphaFoldDB" id="A0AAV7NH33"/>
<comment type="caution">
    <text evidence="2">The sequence shown here is derived from an EMBL/GenBank/DDBJ whole genome shotgun (WGS) entry which is preliminary data.</text>
</comment>
<feature type="non-terminal residue" evidence="2">
    <location>
        <position position="1"/>
    </location>
</feature>
<dbReference type="EMBL" id="JANPWB010000012">
    <property type="protein sequence ID" value="KAJ1112115.1"/>
    <property type="molecule type" value="Genomic_DNA"/>
</dbReference>
<accession>A0AAV7NH33</accession>
<evidence type="ECO:0000313" key="3">
    <source>
        <dbReference type="Proteomes" id="UP001066276"/>
    </source>
</evidence>
<sequence length="50" mass="5078">VQAGGVQGSITGRYRQQEYKGLSQTGTGSRRVMGLSQAGTGSMSKGSITG</sequence>
<feature type="compositionally biased region" description="Polar residues" evidence="1">
    <location>
        <begin position="37"/>
        <end position="50"/>
    </location>
</feature>
<evidence type="ECO:0000256" key="1">
    <source>
        <dbReference type="SAM" id="MobiDB-lite"/>
    </source>
</evidence>
<reference evidence="2" key="1">
    <citation type="journal article" date="2022" name="bioRxiv">
        <title>Sequencing and chromosome-scale assembly of the giantPleurodeles waltlgenome.</title>
        <authorList>
            <person name="Brown T."/>
            <person name="Elewa A."/>
            <person name="Iarovenko S."/>
            <person name="Subramanian E."/>
            <person name="Araus A.J."/>
            <person name="Petzold A."/>
            <person name="Susuki M."/>
            <person name="Suzuki K.-i.T."/>
            <person name="Hayashi T."/>
            <person name="Toyoda A."/>
            <person name="Oliveira C."/>
            <person name="Osipova E."/>
            <person name="Leigh N.D."/>
            <person name="Simon A."/>
            <person name="Yun M.H."/>
        </authorList>
    </citation>
    <scope>NUCLEOTIDE SEQUENCE</scope>
    <source>
        <strain evidence="2">20211129_DDA</strain>
        <tissue evidence="2">Liver</tissue>
    </source>
</reference>
<dbReference type="Proteomes" id="UP001066276">
    <property type="component" value="Chromosome 8"/>
</dbReference>
<gene>
    <name evidence="2" type="ORF">NDU88_000383</name>
</gene>
<name>A0AAV7NH33_PLEWA</name>
<organism evidence="2 3">
    <name type="scientific">Pleurodeles waltl</name>
    <name type="common">Iberian ribbed newt</name>
    <dbReference type="NCBI Taxonomy" id="8319"/>
    <lineage>
        <taxon>Eukaryota</taxon>
        <taxon>Metazoa</taxon>
        <taxon>Chordata</taxon>
        <taxon>Craniata</taxon>
        <taxon>Vertebrata</taxon>
        <taxon>Euteleostomi</taxon>
        <taxon>Amphibia</taxon>
        <taxon>Batrachia</taxon>
        <taxon>Caudata</taxon>
        <taxon>Salamandroidea</taxon>
        <taxon>Salamandridae</taxon>
        <taxon>Pleurodelinae</taxon>
        <taxon>Pleurodeles</taxon>
    </lineage>
</organism>
<protein>
    <submittedName>
        <fullName evidence="2">Uncharacterized protein</fullName>
    </submittedName>
</protein>
<evidence type="ECO:0000313" key="2">
    <source>
        <dbReference type="EMBL" id="KAJ1112115.1"/>
    </source>
</evidence>
<feature type="region of interest" description="Disordered" evidence="1">
    <location>
        <begin position="1"/>
        <end position="50"/>
    </location>
</feature>
<proteinExistence type="predicted"/>
<feature type="non-terminal residue" evidence="2">
    <location>
        <position position="50"/>
    </location>
</feature>